<dbReference type="eggNOG" id="COG2931">
    <property type="taxonomic scope" value="Bacteria"/>
</dbReference>
<dbReference type="PANTHER" id="PTHR34599:SF2">
    <property type="entry name" value="TRAF-TYPE DOMAIN-CONTAINING PROTEIN"/>
    <property type="match status" value="1"/>
</dbReference>
<evidence type="ECO:0000259" key="1">
    <source>
        <dbReference type="Pfam" id="PF21167"/>
    </source>
</evidence>
<feature type="domain" description="Vanadium-dependent haloperoxidase NapH1-like second helical-bundle" evidence="2">
    <location>
        <begin position="308"/>
        <end position="476"/>
    </location>
</feature>
<dbReference type="STRING" id="426355.Mrad2831_2561"/>
<evidence type="ECO:0000259" key="2">
    <source>
        <dbReference type="Pfam" id="PF22778"/>
    </source>
</evidence>
<dbReference type="EMBL" id="CP001001">
    <property type="protein sequence ID" value="ACB24551.1"/>
    <property type="molecule type" value="Genomic_DNA"/>
</dbReference>
<protein>
    <recommendedName>
        <fullName evidence="5">Phosphatidic acid phosphatase type 2/haloperoxidase domain-containing protein</fullName>
    </recommendedName>
</protein>
<dbReference type="Gene3D" id="1.10.606.20">
    <property type="match status" value="1"/>
</dbReference>
<reference evidence="3 4" key="1">
    <citation type="submission" date="2008-03" db="EMBL/GenBank/DDBJ databases">
        <title>Complete sequence of chromosome of Methylobacterium radiotolerans JCM 2831.</title>
        <authorList>
            <consortium name="US DOE Joint Genome Institute"/>
            <person name="Copeland A."/>
            <person name="Lucas S."/>
            <person name="Lapidus A."/>
            <person name="Glavina del Rio T."/>
            <person name="Dalin E."/>
            <person name="Tice H."/>
            <person name="Bruce D."/>
            <person name="Goodwin L."/>
            <person name="Pitluck S."/>
            <person name="Kiss H."/>
            <person name="Brettin T."/>
            <person name="Detter J.C."/>
            <person name="Han C."/>
            <person name="Kuske C.R."/>
            <person name="Schmutz J."/>
            <person name="Larimer F."/>
            <person name="Land M."/>
            <person name="Hauser L."/>
            <person name="Kyrpides N."/>
            <person name="Mikhailova N."/>
            <person name="Marx C.J."/>
            <person name="Richardson P."/>
        </authorList>
    </citation>
    <scope>NUCLEOTIDE SEQUENCE [LARGE SCALE GENOMIC DNA]</scope>
    <source>
        <strain evidence="4">ATCC 27329 / DSM 1819 / JCM 2831 / NBRC 15690 / NCIMB 10815 / 0-1</strain>
    </source>
</reference>
<proteinExistence type="predicted"/>
<sequence>MGPQRIVGTWTDTILKSLEIATQSTSLGLGPPPVARLLAIIYTSAFEAWAPYTKSAKGPVNGATLRRPASERTVENKAEAISQAIYVASLAMFSPNPAEAAPRTDPEILAILNSALTKLGYSPAGGGAPNTSPAGIGRKAALDTLAARQGDKSNQENGYIDTSDYAGTKQINKKPAAAFDATYRHEIEDPSRWQALTYFDPARERVRTPSFITPHWGEVKPFALTSGSQFRPKPPQSWTAQSFIDQARHVIEIQKNLTVRQKVIAEFWADGPKSWLPPGHWCALALSVSERGAKNTAGKPFGLDEDVQLYFALTNAIFDASIATWEAKRFYDYVRPITAIRWLFEGHLIEGWKGPGLGVGTIPGERWTPFQKSTFPTPPFPEYTSGHSAFSMAAATVLKAFTGSDEFGGVFIQTAPLVAEPEPILVPVVLEWQTFTTAAIEAGESRLFGGIHFHEGNVEGLELGRKVGEAAWAKAQTYYA</sequence>
<dbReference type="Pfam" id="PF22778">
    <property type="entry name" value="VCPO_2nd"/>
    <property type="match status" value="1"/>
</dbReference>
<dbReference type="InterPro" id="IPR049283">
    <property type="entry name" value="DUF6851"/>
</dbReference>
<dbReference type="InterPro" id="IPR036938">
    <property type="entry name" value="PAP2/HPO_sf"/>
</dbReference>
<dbReference type="HOGENOM" id="CLU_020920_0_1_5"/>
<dbReference type="Proteomes" id="UP000006589">
    <property type="component" value="Chromosome"/>
</dbReference>
<organism evidence="3 4">
    <name type="scientific">Methylobacterium radiotolerans (strain ATCC 27329 / DSM 1819 / JCM 2831 / NBRC 15690 / NCIMB 10815 / 0-1)</name>
    <dbReference type="NCBI Taxonomy" id="426355"/>
    <lineage>
        <taxon>Bacteria</taxon>
        <taxon>Pseudomonadati</taxon>
        <taxon>Pseudomonadota</taxon>
        <taxon>Alphaproteobacteria</taxon>
        <taxon>Hyphomicrobiales</taxon>
        <taxon>Methylobacteriaceae</taxon>
        <taxon>Methylobacterium</taxon>
    </lineage>
</organism>
<feature type="domain" description="DUF6851" evidence="1">
    <location>
        <begin position="40"/>
        <end position="173"/>
    </location>
</feature>
<dbReference type="AlphaFoldDB" id="B1M101"/>
<name>B1M101_METRJ</name>
<dbReference type="InterPro" id="IPR055161">
    <property type="entry name" value="NapH1-like_2nd"/>
</dbReference>
<dbReference type="InterPro" id="IPR052559">
    <property type="entry name" value="V-haloperoxidase"/>
</dbReference>
<dbReference type="PANTHER" id="PTHR34599">
    <property type="entry name" value="PEROXIDASE-RELATED"/>
    <property type="match status" value="1"/>
</dbReference>
<evidence type="ECO:0000313" key="3">
    <source>
        <dbReference type="EMBL" id="ACB24551.1"/>
    </source>
</evidence>
<gene>
    <name evidence="3" type="ordered locus">Mrad2831_2561</name>
</gene>
<evidence type="ECO:0008006" key="5">
    <source>
        <dbReference type="Google" id="ProtNLM"/>
    </source>
</evidence>
<dbReference type="KEGG" id="mrd:Mrad2831_2561"/>
<evidence type="ECO:0000313" key="4">
    <source>
        <dbReference type="Proteomes" id="UP000006589"/>
    </source>
</evidence>
<accession>B1M101</accession>
<dbReference type="SUPFAM" id="SSF48317">
    <property type="entry name" value="Acid phosphatase/Vanadium-dependent haloperoxidase"/>
    <property type="match status" value="1"/>
</dbReference>
<dbReference type="CDD" id="cd03398">
    <property type="entry name" value="PAP2_haloperoxidase"/>
    <property type="match status" value="1"/>
</dbReference>
<dbReference type="Pfam" id="PF21167">
    <property type="entry name" value="DUF6851"/>
    <property type="match status" value="1"/>
</dbReference>